<reference evidence="2 3" key="1">
    <citation type="journal article" date="2024" name="Nat. Commun.">
        <title>Phylogenomics reveals the evolutionary origins of lichenization in chlorophyte algae.</title>
        <authorList>
            <person name="Puginier C."/>
            <person name="Libourel C."/>
            <person name="Otte J."/>
            <person name="Skaloud P."/>
            <person name="Haon M."/>
            <person name="Grisel S."/>
            <person name="Petersen M."/>
            <person name="Berrin J.G."/>
            <person name="Delaux P.M."/>
            <person name="Dal Grande F."/>
            <person name="Keller J."/>
        </authorList>
    </citation>
    <scope>NUCLEOTIDE SEQUENCE [LARGE SCALE GENOMIC DNA]</scope>
    <source>
        <strain evidence="2 3">SAG 216-7</strain>
    </source>
</reference>
<feature type="region of interest" description="Disordered" evidence="1">
    <location>
        <begin position="129"/>
        <end position="155"/>
    </location>
</feature>
<evidence type="ECO:0000313" key="2">
    <source>
        <dbReference type="EMBL" id="KAK9918356.1"/>
    </source>
</evidence>
<feature type="region of interest" description="Disordered" evidence="1">
    <location>
        <begin position="224"/>
        <end position="267"/>
    </location>
</feature>
<sequence length="267" mass="29725">MADLLESLSWRYASLQEVEKKRQFLMAACEEQLVVLKRDFFPRLAKEYGLAKEYAEQCKEPTARTIDDYEQLADLEFALIVWRQNLKRDLATTPSKEDKMRMARAAYIEAEKLVKRCLNSSHQSWNELSRASLRRPLGSPGGSRPSRARGRSLSDEPLGGDNIITVYERAMAQVWLRLEAIAQQHGVADALQMLVRMDRAASHPLNFTEVATALKEVTSALESGASPEAAQKQAMQKVARGGGLTPSASAPVSSSKAAYRLSIENEP</sequence>
<keyword evidence="3" id="KW-1185">Reference proteome</keyword>
<comment type="caution">
    <text evidence="2">The sequence shown here is derived from an EMBL/GenBank/DDBJ whole genome shotgun (WGS) entry which is preliminary data.</text>
</comment>
<evidence type="ECO:0000256" key="1">
    <source>
        <dbReference type="SAM" id="MobiDB-lite"/>
    </source>
</evidence>
<evidence type="ECO:0000313" key="3">
    <source>
        <dbReference type="Proteomes" id="UP001491310"/>
    </source>
</evidence>
<name>A0ABR2Z330_9CHLO</name>
<accession>A0ABR2Z330</accession>
<organism evidence="2 3">
    <name type="scientific">Coccomyxa subellipsoidea</name>
    <dbReference type="NCBI Taxonomy" id="248742"/>
    <lineage>
        <taxon>Eukaryota</taxon>
        <taxon>Viridiplantae</taxon>
        <taxon>Chlorophyta</taxon>
        <taxon>core chlorophytes</taxon>
        <taxon>Trebouxiophyceae</taxon>
        <taxon>Trebouxiophyceae incertae sedis</taxon>
        <taxon>Coccomyxaceae</taxon>
        <taxon>Coccomyxa</taxon>
    </lineage>
</organism>
<dbReference type="EMBL" id="JALJOT010000001">
    <property type="protein sequence ID" value="KAK9918356.1"/>
    <property type="molecule type" value="Genomic_DNA"/>
</dbReference>
<feature type="compositionally biased region" description="Low complexity" evidence="1">
    <location>
        <begin position="246"/>
        <end position="258"/>
    </location>
</feature>
<dbReference type="Proteomes" id="UP001491310">
    <property type="component" value="Unassembled WGS sequence"/>
</dbReference>
<feature type="compositionally biased region" description="Low complexity" evidence="1">
    <location>
        <begin position="134"/>
        <end position="145"/>
    </location>
</feature>
<proteinExistence type="predicted"/>
<protein>
    <submittedName>
        <fullName evidence="2">Uncharacterized protein</fullName>
    </submittedName>
</protein>
<gene>
    <name evidence="2" type="ORF">WJX75_003469</name>
</gene>